<organism evidence="2 3">
    <name type="scientific">Lithospermum erythrorhizon</name>
    <name type="common">Purple gromwell</name>
    <name type="synonym">Lithospermum officinale var. erythrorhizon</name>
    <dbReference type="NCBI Taxonomy" id="34254"/>
    <lineage>
        <taxon>Eukaryota</taxon>
        <taxon>Viridiplantae</taxon>
        <taxon>Streptophyta</taxon>
        <taxon>Embryophyta</taxon>
        <taxon>Tracheophyta</taxon>
        <taxon>Spermatophyta</taxon>
        <taxon>Magnoliopsida</taxon>
        <taxon>eudicotyledons</taxon>
        <taxon>Gunneridae</taxon>
        <taxon>Pentapetalae</taxon>
        <taxon>asterids</taxon>
        <taxon>lamiids</taxon>
        <taxon>Boraginales</taxon>
        <taxon>Boraginaceae</taxon>
        <taxon>Boraginoideae</taxon>
        <taxon>Lithospermeae</taxon>
        <taxon>Lithospermum</taxon>
    </lineage>
</organism>
<reference evidence="2 3" key="1">
    <citation type="submission" date="2024-01" db="EMBL/GenBank/DDBJ databases">
        <title>The complete chloroplast genome sequence of Lithospermum erythrorhizon: insights into the phylogenetic relationship among Boraginaceae species and the maternal lineages of purple gromwells.</title>
        <authorList>
            <person name="Okada T."/>
            <person name="Watanabe K."/>
        </authorList>
    </citation>
    <scope>NUCLEOTIDE SEQUENCE [LARGE SCALE GENOMIC DNA]</scope>
</reference>
<name>A0AAV3NZE8_LITER</name>
<dbReference type="EMBL" id="BAABME010000607">
    <property type="protein sequence ID" value="GAA0144131.1"/>
    <property type="molecule type" value="Genomic_DNA"/>
</dbReference>
<accession>A0AAV3NZE8</accession>
<feature type="compositionally biased region" description="Polar residues" evidence="1">
    <location>
        <begin position="17"/>
        <end position="29"/>
    </location>
</feature>
<evidence type="ECO:0000313" key="3">
    <source>
        <dbReference type="Proteomes" id="UP001454036"/>
    </source>
</evidence>
<dbReference type="AlphaFoldDB" id="A0AAV3NZE8"/>
<sequence length="82" mass="8725">MWVDMGLKTCLARIPRNLSSRDTLNPSSSQPALNPTPPQQPNPQVTEVNQAILGQSGSNDVKDPDPISIIPPSNSNPNAPPT</sequence>
<feature type="compositionally biased region" description="Low complexity" evidence="1">
    <location>
        <begin position="66"/>
        <end position="82"/>
    </location>
</feature>
<protein>
    <submittedName>
        <fullName evidence="2">Uncharacterized protein</fullName>
    </submittedName>
</protein>
<gene>
    <name evidence="2" type="ORF">LIER_04655</name>
</gene>
<evidence type="ECO:0000256" key="1">
    <source>
        <dbReference type="SAM" id="MobiDB-lite"/>
    </source>
</evidence>
<comment type="caution">
    <text evidence="2">The sequence shown here is derived from an EMBL/GenBank/DDBJ whole genome shotgun (WGS) entry which is preliminary data.</text>
</comment>
<keyword evidence="3" id="KW-1185">Reference proteome</keyword>
<dbReference type="Proteomes" id="UP001454036">
    <property type="component" value="Unassembled WGS sequence"/>
</dbReference>
<feature type="region of interest" description="Disordered" evidence="1">
    <location>
        <begin position="14"/>
        <end position="82"/>
    </location>
</feature>
<evidence type="ECO:0000313" key="2">
    <source>
        <dbReference type="EMBL" id="GAA0144131.1"/>
    </source>
</evidence>
<proteinExistence type="predicted"/>